<evidence type="ECO:0000256" key="4">
    <source>
        <dbReference type="ARBA" id="ARBA00023136"/>
    </source>
</evidence>
<proteinExistence type="predicted"/>
<feature type="transmembrane region" description="Helical" evidence="5">
    <location>
        <begin position="59"/>
        <end position="89"/>
    </location>
</feature>
<dbReference type="EMBL" id="UOER01000623">
    <property type="protein sequence ID" value="VAW26690.1"/>
    <property type="molecule type" value="Genomic_DNA"/>
</dbReference>
<protein>
    <recommendedName>
        <fullName evidence="7">DUF4870 domain-containing protein</fullName>
    </recommendedName>
</protein>
<dbReference type="AlphaFoldDB" id="A0A3B0UC84"/>
<evidence type="ECO:0000256" key="2">
    <source>
        <dbReference type="ARBA" id="ARBA00022692"/>
    </source>
</evidence>
<evidence type="ECO:0008006" key="7">
    <source>
        <dbReference type="Google" id="ProtNLM"/>
    </source>
</evidence>
<keyword evidence="4 5" id="KW-0472">Membrane</keyword>
<evidence type="ECO:0000256" key="1">
    <source>
        <dbReference type="ARBA" id="ARBA00004141"/>
    </source>
</evidence>
<feature type="transmembrane region" description="Helical" evidence="5">
    <location>
        <begin position="20"/>
        <end position="38"/>
    </location>
</feature>
<evidence type="ECO:0000256" key="5">
    <source>
        <dbReference type="SAM" id="Phobius"/>
    </source>
</evidence>
<gene>
    <name evidence="6" type="ORF">MNBD_BACTEROID04-72</name>
</gene>
<organism evidence="6">
    <name type="scientific">hydrothermal vent metagenome</name>
    <dbReference type="NCBI Taxonomy" id="652676"/>
    <lineage>
        <taxon>unclassified sequences</taxon>
        <taxon>metagenomes</taxon>
        <taxon>ecological metagenomes</taxon>
    </lineage>
</organism>
<comment type="subcellular location">
    <subcellularLocation>
        <location evidence="1">Membrane</location>
        <topology evidence="1">Multi-pass membrane protein</topology>
    </subcellularLocation>
</comment>
<reference evidence="6" key="1">
    <citation type="submission" date="2018-06" db="EMBL/GenBank/DDBJ databases">
        <authorList>
            <person name="Zhirakovskaya E."/>
        </authorList>
    </citation>
    <scope>NUCLEOTIDE SEQUENCE</scope>
</reference>
<evidence type="ECO:0000313" key="6">
    <source>
        <dbReference type="EMBL" id="VAW26690.1"/>
    </source>
</evidence>
<keyword evidence="2 5" id="KW-0812">Transmembrane</keyword>
<dbReference type="InterPro" id="IPR019109">
    <property type="entry name" value="MamF_MmsF"/>
</dbReference>
<keyword evidence="3 5" id="KW-1133">Transmembrane helix</keyword>
<name>A0A3B0UC84_9ZZZZ</name>
<dbReference type="Pfam" id="PF09685">
    <property type="entry name" value="MamF_MmsF"/>
    <property type="match status" value="1"/>
</dbReference>
<feature type="non-terminal residue" evidence="6">
    <location>
        <position position="90"/>
    </location>
</feature>
<accession>A0A3B0UC84</accession>
<evidence type="ECO:0000256" key="3">
    <source>
        <dbReference type="ARBA" id="ARBA00022989"/>
    </source>
</evidence>
<sequence length="90" mass="10053">MITQNDKNYSSITHLSSFSGWFFPFGNIIVPLVLWSVRKNESSYIDTHGKSAVNFQLSFLLYGFLLALLFVPIVIFTLGLGLIAIIIGII</sequence>